<dbReference type="AlphaFoldDB" id="A0A506XPG5"/>
<reference evidence="2 3" key="1">
    <citation type="submission" date="2019-06" db="EMBL/GenBank/DDBJ databases">
        <authorList>
            <person name="Li F."/>
        </authorList>
    </citation>
    <scope>NUCLEOTIDE SEQUENCE [LARGE SCALE GENOMIC DNA]</scope>
    <source>
        <strain evidence="2 3">10F1D-1</strain>
    </source>
</reference>
<evidence type="ECO:0000256" key="1">
    <source>
        <dbReference type="SAM" id="SignalP"/>
    </source>
</evidence>
<feature type="signal peptide" evidence="1">
    <location>
        <begin position="1"/>
        <end position="28"/>
    </location>
</feature>
<keyword evidence="3" id="KW-1185">Reference proteome</keyword>
<feature type="chain" id="PRO_5021309204" description="Ig-like domain-containing protein" evidence="1">
    <location>
        <begin position="29"/>
        <end position="115"/>
    </location>
</feature>
<dbReference type="EMBL" id="VHQG01000004">
    <property type="protein sequence ID" value="TPW74531.1"/>
    <property type="molecule type" value="Genomic_DNA"/>
</dbReference>
<comment type="caution">
    <text evidence="2">The sequence shown here is derived from an EMBL/GenBank/DDBJ whole genome shotgun (WGS) entry which is preliminary data.</text>
</comment>
<keyword evidence="1" id="KW-0732">Signal</keyword>
<organism evidence="2 3">
    <name type="scientific">Schumannella soli</name>
    <dbReference type="NCBI Taxonomy" id="2590779"/>
    <lineage>
        <taxon>Bacteria</taxon>
        <taxon>Bacillati</taxon>
        <taxon>Actinomycetota</taxon>
        <taxon>Actinomycetes</taxon>
        <taxon>Micrococcales</taxon>
        <taxon>Microbacteriaceae</taxon>
        <taxon>Schumannella</taxon>
    </lineage>
</organism>
<sequence length="115" mass="11475">MTRSARILAALALAGAAAIIAPVSVAQAAPLAPAAVGCGPVGYNQSSGGASVSCAGGNYQFRVVVKCNAIAPFPGWTKYSSWTSAGSIGINILFPASVFPSCPSPAAYQAWTQTV</sequence>
<protein>
    <recommendedName>
        <fullName evidence="4">Ig-like domain-containing protein</fullName>
    </recommendedName>
</protein>
<name>A0A506XPG5_9MICO</name>
<evidence type="ECO:0000313" key="3">
    <source>
        <dbReference type="Proteomes" id="UP000316252"/>
    </source>
</evidence>
<dbReference type="RefSeq" id="WP_141164169.1">
    <property type="nucleotide sequence ID" value="NZ_VHQG01000004.1"/>
</dbReference>
<proteinExistence type="predicted"/>
<accession>A0A506XPG5</accession>
<dbReference type="Proteomes" id="UP000316252">
    <property type="component" value="Unassembled WGS sequence"/>
</dbReference>
<gene>
    <name evidence="2" type="ORF">FJ657_13085</name>
</gene>
<evidence type="ECO:0008006" key="4">
    <source>
        <dbReference type="Google" id="ProtNLM"/>
    </source>
</evidence>
<evidence type="ECO:0000313" key="2">
    <source>
        <dbReference type="EMBL" id="TPW74531.1"/>
    </source>
</evidence>